<evidence type="ECO:0000256" key="1">
    <source>
        <dbReference type="SAM" id="SignalP"/>
    </source>
</evidence>
<feature type="chain" id="PRO_5041745274" description="DUF885 domain-containing protein" evidence="1">
    <location>
        <begin position="28"/>
        <end position="448"/>
    </location>
</feature>
<dbReference type="RefSeq" id="WP_317082605.1">
    <property type="nucleotide sequence ID" value="NZ_CP136594.1"/>
</dbReference>
<proteinExistence type="predicted"/>
<evidence type="ECO:0008006" key="4">
    <source>
        <dbReference type="Google" id="ProtNLM"/>
    </source>
</evidence>
<keyword evidence="1" id="KW-0732">Signal</keyword>
<protein>
    <recommendedName>
        <fullName evidence="4">DUF885 domain-containing protein</fullName>
    </recommendedName>
</protein>
<evidence type="ECO:0000313" key="2">
    <source>
        <dbReference type="EMBL" id="WOE75576.1"/>
    </source>
</evidence>
<feature type="signal peptide" evidence="1">
    <location>
        <begin position="1"/>
        <end position="27"/>
    </location>
</feature>
<gene>
    <name evidence="2" type="ORF">RB602_02360</name>
</gene>
<dbReference type="Proteomes" id="UP001302429">
    <property type="component" value="Chromosome"/>
</dbReference>
<dbReference type="AlphaFoldDB" id="A0AA97F8Q7"/>
<accession>A0AA97F8Q7</accession>
<dbReference type="KEGG" id="acoa:RB602_02360"/>
<reference evidence="2 3" key="1">
    <citation type="submission" date="2023-10" db="EMBL/GenBank/DDBJ databases">
        <title>Complete genome sequence of a Sphingomonadaceae bacterium.</title>
        <authorList>
            <person name="Yan C."/>
        </authorList>
    </citation>
    <scope>NUCLEOTIDE SEQUENCE [LARGE SCALE GENOMIC DNA]</scope>
    <source>
        <strain evidence="2 3">SCSIO 66989</strain>
    </source>
</reference>
<organism evidence="2 3">
    <name type="scientific">Alterisphingorhabdus coralli</name>
    <dbReference type="NCBI Taxonomy" id="3071408"/>
    <lineage>
        <taxon>Bacteria</taxon>
        <taxon>Pseudomonadati</taxon>
        <taxon>Pseudomonadota</taxon>
        <taxon>Alphaproteobacteria</taxon>
        <taxon>Sphingomonadales</taxon>
        <taxon>Sphingomonadaceae</taxon>
        <taxon>Alterisphingorhabdus (ex Yan et al. 2024)</taxon>
    </lineage>
</organism>
<dbReference type="EMBL" id="CP136594">
    <property type="protein sequence ID" value="WOE75576.1"/>
    <property type="molecule type" value="Genomic_DNA"/>
</dbReference>
<keyword evidence="3" id="KW-1185">Reference proteome</keyword>
<name>A0AA97F8Q7_9SPHN</name>
<dbReference type="PROSITE" id="PS51257">
    <property type="entry name" value="PROKAR_LIPOPROTEIN"/>
    <property type="match status" value="1"/>
</dbReference>
<sequence>MSKTIGGWATIGLASLFVFMASCTPVAELQDALPVATPDTASVLDSIAEDYVRLSLEIGTKEPGYIDAYYGPAEWKAEAEANPRGLIDLANAVIALEERLDLVDETLLSPMQQKRRTFLLAQLNAARTRLLMLQGETLSFRDEALGLFGVIPEIKPLSHYDPILERLNKQFPGKGTLASRIGSIPARHTIAPEKLEPVFNAAIAECRNRTLEHIPLPEDEDFTMAFVTDKPWSGYNYYQGDYRSRIEINTDLPIRIGRAVDLGCHEGYPGHHVYNMLLERNLSRQRGWVEYQIYPLYSPQSLIAEGSANYGIELAFPGEERLAYEKSVLYPLAGLDPDSADEMAQLQEALRDLSSARFTIAQRYLDSEISREQAIELTQKYMLFGRNRAEQSISFADTYRSYVINYGLGLDMVRDYVESAGQDPAMRWAAMAKVLSEPTLPVDLVIVR</sequence>
<evidence type="ECO:0000313" key="3">
    <source>
        <dbReference type="Proteomes" id="UP001302429"/>
    </source>
</evidence>